<evidence type="ECO:0000313" key="1">
    <source>
        <dbReference type="EMBL" id="PNI05539.1"/>
    </source>
</evidence>
<dbReference type="RefSeq" id="WP_102965618.1">
    <property type="nucleotide sequence ID" value="NZ_POSK01000003.1"/>
</dbReference>
<organism evidence="1 2">
    <name type="scientific">Vibrio diazotrophicus</name>
    <dbReference type="NCBI Taxonomy" id="685"/>
    <lineage>
        <taxon>Bacteria</taxon>
        <taxon>Pseudomonadati</taxon>
        <taxon>Pseudomonadota</taxon>
        <taxon>Gammaproteobacteria</taxon>
        <taxon>Vibrionales</taxon>
        <taxon>Vibrionaceae</taxon>
        <taxon>Vibrio</taxon>
    </lineage>
</organism>
<dbReference type="AlphaFoldDB" id="A0A2J8I4V5"/>
<evidence type="ECO:0000313" key="2">
    <source>
        <dbReference type="Proteomes" id="UP000236449"/>
    </source>
</evidence>
<dbReference type="EMBL" id="POSK01000003">
    <property type="protein sequence ID" value="PNI05539.1"/>
    <property type="molecule type" value="Genomic_DNA"/>
</dbReference>
<accession>A0A2J8I4V5</accession>
<protein>
    <submittedName>
        <fullName evidence="1">Uncharacterized protein</fullName>
    </submittedName>
</protein>
<proteinExistence type="predicted"/>
<dbReference type="OrthoDB" id="5903551at2"/>
<sequence length="316" mass="36497">MIKEFKTVLSEWLDKNNLTRSELIAHLQLYDYESFKGLDAITLSRWLNGKTTPHTHKQILVCKGLNEDLIQFIKTIDIGRIKSSSTKSKIVSEFIKLLDYINPTLSYKKVCSKAKTHVDIFDYQQHLDIFGDFYRNIPSIKKLTEDVYSLGDEVTYPCIRIKNNEDEMIGHWVGIEPLEKISSLSSFISLSKEEASEGYLINVAYYQNSQHFFQLISIAICFYLLAPRFRGKRTAYLLLSGYSVYEVTKMAFDAEDVKYYPPVDKKTRLGIYLVKIDITKIIANPIILPLVQEKLNCLEDCKENCNLCNLKSYSLC</sequence>
<comment type="caution">
    <text evidence="1">The sequence shown here is derived from an EMBL/GenBank/DDBJ whole genome shotgun (WGS) entry which is preliminary data.</text>
</comment>
<gene>
    <name evidence="1" type="ORF">C1N32_05395</name>
</gene>
<dbReference type="Proteomes" id="UP000236449">
    <property type="component" value="Unassembled WGS sequence"/>
</dbReference>
<name>A0A2J8I4V5_VIBDI</name>
<reference evidence="1 2" key="1">
    <citation type="submission" date="2018-01" db="EMBL/GenBank/DDBJ databases">
        <title>Draft genome sequences of six Vibrio diazotrophicus strains isolated from deep-sea sediments of the Baltic Sea.</title>
        <authorList>
            <person name="Castillo D."/>
            <person name="Vandieken V."/>
            <person name="Chiang O."/>
            <person name="Middelboe M."/>
        </authorList>
    </citation>
    <scope>NUCLEOTIDE SEQUENCE [LARGE SCALE GENOMIC DNA]</scope>
    <source>
        <strain evidence="1 2">60.27F</strain>
    </source>
</reference>